<evidence type="ECO:0000256" key="3">
    <source>
        <dbReference type="ARBA" id="ARBA00022448"/>
    </source>
</evidence>
<comment type="subcellular location">
    <subcellularLocation>
        <location evidence="1">Cell membrane</location>
        <topology evidence="1">Multi-pass membrane protein</topology>
    </subcellularLocation>
</comment>
<keyword evidence="7 8" id="KW-0472">Membrane</keyword>
<dbReference type="InterPro" id="IPR007208">
    <property type="entry name" value="MrpF/PhaF-like"/>
</dbReference>
<organism evidence="9">
    <name type="scientific">Caldilineaceae bacterium SB0661_bin_32</name>
    <dbReference type="NCBI Taxonomy" id="2605255"/>
    <lineage>
        <taxon>Bacteria</taxon>
        <taxon>Bacillati</taxon>
        <taxon>Chloroflexota</taxon>
        <taxon>Caldilineae</taxon>
        <taxon>Caldilineales</taxon>
        <taxon>Caldilineaceae</taxon>
    </lineage>
</organism>
<sequence length="103" mass="11597">MSNDLFELSLVVLMTLLTFSLLLCFGRLLRGPNLPNRTVAFDLISIHAVGIFLLFAVNSHSYVLLEGAIITAVLGFLGTMMFARALERYPHARWLERPSEEDE</sequence>
<keyword evidence="3" id="KW-0813">Transport</keyword>
<evidence type="ECO:0000256" key="8">
    <source>
        <dbReference type="SAM" id="Phobius"/>
    </source>
</evidence>
<evidence type="ECO:0000256" key="1">
    <source>
        <dbReference type="ARBA" id="ARBA00004651"/>
    </source>
</evidence>
<reference evidence="9" key="1">
    <citation type="submission" date="2019-09" db="EMBL/GenBank/DDBJ databases">
        <title>Characterisation of the sponge microbiome using genome-centric metagenomics.</title>
        <authorList>
            <person name="Engelberts J.P."/>
            <person name="Robbins S.J."/>
            <person name="De Goeij J.M."/>
            <person name="Aranda M."/>
            <person name="Bell S.C."/>
            <person name="Webster N.S."/>
        </authorList>
    </citation>
    <scope>NUCLEOTIDE SEQUENCE</scope>
    <source>
        <strain evidence="9">SB0661_bin_32</strain>
    </source>
</reference>
<keyword evidence="5 8" id="KW-0812">Transmembrane</keyword>
<comment type="similarity">
    <text evidence="2">Belongs to the CPA3 antiporters (TC 2.A.63) subunit F family.</text>
</comment>
<dbReference type="Pfam" id="PF04066">
    <property type="entry name" value="MrpF_PhaF"/>
    <property type="match status" value="1"/>
</dbReference>
<dbReference type="GO" id="GO:0015385">
    <property type="term" value="F:sodium:proton antiporter activity"/>
    <property type="evidence" value="ECO:0007669"/>
    <property type="project" value="TreeGrafter"/>
</dbReference>
<evidence type="ECO:0008006" key="10">
    <source>
        <dbReference type="Google" id="ProtNLM"/>
    </source>
</evidence>
<evidence type="ECO:0000256" key="5">
    <source>
        <dbReference type="ARBA" id="ARBA00022692"/>
    </source>
</evidence>
<feature type="transmembrane region" description="Helical" evidence="8">
    <location>
        <begin position="6"/>
        <end position="26"/>
    </location>
</feature>
<comment type="caution">
    <text evidence="9">The sequence shown here is derived from an EMBL/GenBank/DDBJ whole genome shotgun (WGS) entry which is preliminary data.</text>
</comment>
<evidence type="ECO:0000256" key="6">
    <source>
        <dbReference type="ARBA" id="ARBA00022989"/>
    </source>
</evidence>
<protein>
    <recommendedName>
        <fullName evidence="10">PH regulation protein F</fullName>
    </recommendedName>
</protein>
<dbReference type="PANTHER" id="PTHR34702:SF1">
    <property type="entry name" value="NA(+)_H(+) ANTIPORTER SUBUNIT F"/>
    <property type="match status" value="1"/>
</dbReference>
<dbReference type="PANTHER" id="PTHR34702">
    <property type="entry name" value="NA(+)/H(+) ANTIPORTER SUBUNIT F1"/>
    <property type="match status" value="1"/>
</dbReference>
<proteinExistence type="inferred from homology"/>
<dbReference type="EMBL" id="VXMH01000006">
    <property type="protein sequence ID" value="MYC93481.1"/>
    <property type="molecule type" value="Genomic_DNA"/>
</dbReference>
<name>A0A6B1D151_9CHLR</name>
<evidence type="ECO:0000256" key="4">
    <source>
        <dbReference type="ARBA" id="ARBA00022475"/>
    </source>
</evidence>
<feature type="transmembrane region" description="Helical" evidence="8">
    <location>
        <begin position="63"/>
        <end position="83"/>
    </location>
</feature>
<dbReference type="GO" id="GO:0005886">
    <property type="term" value="C:plasma membrane"/>
    <property type="evidence" value="ECO:0007669"/>
    <property type="project" value="UniProtKB-SubCell"/>
</dbReference>
<accession>A0A6B1D151</accession>
<dbReference type="AlphaFoldDB" id="A0A6B1D151"/>
<evidence type="ECO:0000256" key="7">
    <source>
        <dbReference type="ARBA" id="ARBA00023136"/>
    </source>
</evidence>
<evidence type="ECO:0000256" key="2">
    <source>
        <dbReference type="ARBA" id="ARBA00009212"/>
    </source>
</evidence>
<keyword evidence="6 8" id="KW-1133">Transmembrane helix</keyword>
<evidence type="ECO:0000313" key="9">
    <source>
        <dbReference type="EMBL" id="MYC93481.1"/>
    </source>
</evidence>
<gene>
    <name evidence="9" type="ORF">F4X14_00790</name>
</gene>
<feature type="transmembrane region" description="Helical" evidence="8">
    <location>
        <begin position="38"/>
        <end position="57"/>
    </location>
</feature>
<keyword evidence="4" id="KW-1003">Cell membrane</keyword>